<reference evidence="2 3" key="1">
    <citation type="submission" date="2017-06" db="EMBL/GenBank/DDBJ databases">
        <authorList>
            <person name="Kim H.J."/>
            <person name="Triplett B.A."/>
        </authorList>
    </citation>
    <scope>NUCLEOTIDE SEQUENCE [LARGE SCALE GENOMIC DNA]</scope>
    <source>
        <strain evidence="2">FRACA_ARgP5</strain>
    </source>
</reference>
<feature type="region of interest" description="Disordered" evidence="1">
    <location>
        <begin position="1"/>
        <end position="53"/>
    </location>
</feature>
<dbReference type="AlphaFoldDB" id="A0A2I2KL18"/>
<organism evidence="2 3">
    <name type="scientific">Frankia canadensis</name>
    <dbReference type="NCBI Taxonomy" id="1836972"/>
    <lineage>
        <taxon>Bacteria</taxon>
        <taxon>Bacillati</taxon>
        <taxon>Actinomycetota</taxon>
        <taxon>Actinomycetes</taxon>
        <taxon>Frankiales</taxon>
        <taxon>Frankiaceae</taxon>
        <taxon>Frankia</taxon>
    </lineage>
</organism>
<evidence type="ECO:0000256" key="1">
    <source>
        <dbReference type="SAM" id="MobiDB-lite"/>
    </source>
</evidence>
<dbReference type="EMBL" id="FZMO01000043">
    <property type="protein sequence ID" value="SNQ46355.1"/>
    <property type="molecule type" value="Genomic_DNA"/>
</dbReference>
<feature type="compositionally biased region" description="Basic residues" evidence="1">
    <location>
        <begin position="1"/>
        <end position="10"/>
    </location>
</feature>
<dbReference type="Proteomes" id="UP000234331">
    <property type="component" value="Unassembled WGS sequence"/>
</dbReference>
<gene>
    <name evidence="2" type="ORF">FRACA_1370014</name>
</gene>
<sequence>MRTDRRRHTMRTPTEPRPAPFDDGKNVSRHRSVPTGSHTRLALPSEPPVLQSPTIPHICWAASTQAFRS</sequence>
<proteinExistence type="predicted"/>
<protein>
    <submittedName>
        <fullName evidence="2">Uncharacterized protein</fullName>
    </submittedName>
</protein>
<name>A0A2I2KL18_9ACTN</name>
<evidence type="ECO:0000313" key="2">
    <source>
        <dbReference type="EMBL" id="SNQ46355.1"/>
    </source>
</evidence>
<keyword evidence="3" id="KW-1185">Reference proteome</keyword>
<evidence type="ECO:0000313" key="3">
    <source>
        <dbReference type="Proteomes" id="UP000234331"/>
    </source>
</evidence>
<accession>A0A2I2KL18</accession>